<dbReference type="PROSITE" id="PS50929">
    <property type="entry name" value="ABC_TM1F"/>
    <property type="match status" value="1"/>
</dbReference>
<dbReference type="GO" id="GO:0005524">
    <property type="term" value="F:ATP binding"/>
    <property type="evidence" value="ECO:0007669"/>
    <property type="project" value="UniProtKB-KW"/>
</dbReference>
<dbReference type="InterPro" id="IPR036640">
    <property type="entry name" value="ABC1_TM_sf"/>
</dbReference>
<evidence type="ECO:0000256" key="1">
    <source>
        <dbReference type="ARBA" id="ARBA00004429"/>
    </source>
</evidence>
<comment type="subcellular location">
    <subcellularLocation>
        <location evidence="1">Cell inner membrane</location>
        <topology evidence="1">Multi-pass membrane protein</topology>
    </subcellularLocation>
</comment>
<evidence type="ECO:0000256" key="4">
    <source>
        <dbReference type="ARBA" id="ARBA00022741"/>
    </source>
</evidence>
<feature type="domain" description="ABC transmembrane type-1" evidence="12">
    <location>
        <begin position="17"/>
        <end position="297"/>
    </location>
</feature>
<dbReference type="SUPFAM" id="SSF52540">
    <property type="entry name" value="P-loop containing nucleoside triphosphate hydrolases"/>
    <property type="match status" value="1"/>
</dbReference>
<evidence type="ECO:0000256" key="2">
    <source>
        <dbReference type="ARBA" id="ARBA00022519"/>
    </source>
</evidence>
<dbReference type="GO" id="GO:0034040">
    <property type="term" value="F:ATPase-coupled lipid transmembrane transporter activity"/>
    <property type="evidence" value="ECO:0007669"/>
    <property type="project" value="TreeGrafter"/>
</dbReference>
<accession>A0A3D4T2N6</accession>
<dbReference type="InterPro" id="IPR027417">
    <property type="entry name" value="P-loop_NTPase"/>
</dbReference>
<dbReference type="GO" id="GO:0005886">
    <property type="term" value="C:plasma membrane"/>
    <property type="evidence" value="ECO:0007669"/>
    <property type="project" value="UniProtKB-SubCell"/>
</dbReference>
<dbReference type="STRING" id="863239.GCA_000213935_01785"/>
<keyword evidence="7 10" id="KW-1133">Transmembrane helix</keyword>
<keyword evidence="4" id="KW-0547">Nucleotide-binding</keyword>
<keyword evidence="5 13" id="KW-0067">ATP-binding</keyword>
<evidence type="ECO:0000256" key="3">
    <source>
        <dbReference type="ARBA" id="ARBA00022692"/>
    </source>
</evidence>
<evidence type="ECO:0000259" key="11">
    <source>
        <dbReference type="PROSITE" id="PS50893"/>
    </source>
</evidence>
<comment type="caution">
    <text evidence="13">The sequence shown here is derived from an EMBL/GenBank/DDBJ whole genome shotgun (WGS) entry which is preliminary data.</text>
</comment>
<keyword evidence="3 10" id="KW-0812">Transmembrane</keyword>
<dbReference type="GO" id="GO:0016887">
    <property type="term" value="F:ATP hydrolysis activity"/>
    <property type="evidence" value="ECO:0007669"/>
    <property type="project" value="InterPro"/>
</dbReference>
<proteinExistence type="inferred from homology"/>
<dbReference type="Pfam" id="PF00005">
    <property type="entry name" value="ABC_tran"/>
    <property type="match status" value="1"/>
</dbReference>
<comment type="similarity">
    <text evidence="9">Belongs to the ABC transporter superfamily. Siderophore-Fe(3+) uptake transporter (SIUT) (TC 3.A.1.21) family.</text>
</comment>
<name>A0A3D4T2N6_9CORY</name>
<reference evidence="13 14" key="1">
    <citation type="journal article" date="2018" name="Nat. Biotechnol.">
        <title>A standardized bacterial taxonomy based on genome phylogeny substantially revises the tree of life.</title>
        <authorList>
            <person name="Parks D.H."/>
            <person name="Chuvochina M."/>
            <person name="Waite D.W."/>
            <person name="Rinke C."/>
            <person name="Skarshewski A."/>
            <person name="Chaumeil P.A."/>
            <person name="Hugenholtz P."/>
        </authorList>
    </citation>
    <scope>NUCLEOTIDE SEQUENCE [LARGE SCALE GENOMIC DNA]</scope>
    <source>
        <strain evidence="13">UBA11247</strain>
    </source>
</reference>
<dbReference type="PROSITE" id="PS00211">
    <property type="entry name" value="ABC_TRANSPORTER_1"/>
    <property type="match status" value="1"/>
</dbReference>
<feature type="transmembrane region" description="Helical" evidence="10">
    <location>
        <begin position="122"/>
        <end position="142"/>
    </location>
</feature>
<evidence type="ECO:0000259" key="12">
    <source>
        <dbReference type="PROSITE" id="PS50929"/>
    </source>
</evidence>
<evidence type="ECO:0000313" key="13">
    <source>
        <dbReference type="EMBL" id="HCT15491.1"/>
    </source>
</evidence>
<feature type="transmembrane region" description="Helical" evidence="10">
    <location>
        <begin position="52"/>
        <end position="71"/>
    </location>
</feature>
<dbReference type="PANTHER" id="PTHR24221:SF654">
    <property type="entry name" value="ATP-BINDING CASSETTE SUB-FAMILY B MEMBER 6"/>
    <property type="match status" value="1"/>
</dbReference>
<evidence type="ECO:0000256" key="10">
    <source>
        <dbReference type="SAM" id="Phobius"/>
    </source>
</evidence>
<evidence type="ECO:0000256" key="5">
    <source>
        <dbReference type="ARBA" id="ARBA00022840"/>
    </source>
</evidence>
<dbReference type="InterPro" id="IPR011527">
    <property type="entry name" value="ABC1_TM_dom"/>
</dbReference>
<keyword evidence="2" id="KW-1003">Cell membrane</keyword>
<sequence>MLTRFRTVAGADRLVRIYLLLVTASAVLQAAAVIVLFPLFRALFGGDPVSAWPWVLLLVALIAVCWAVDIVSAHRGLDLGLGVMRQIQRRTPDAVLAWPAGPITDTTAADLRRLVSQGATEATSGVVLMIQPLITAVIYTFALGIGLLFIHVPAGLVTVVCGVLALAALWGSGRLEARADRQFEEASGEMDSRLFEFARAQPSLRTARQVGAGARLVDRAVADSRGRALRLLFWQIPGEFLYGLVIQAVLLGFGVVVWMGYDNGQLNPVTAATMVIVLLRVIEQITVVSEMSGGLGNLGRTIDLAAQVVTTEPVRPVPCPDHAPELRLSGVGVRFDDGTTGLRDVDLVAAPGTVTVVIGASGSGKTTLLRTLAGLTDPGAGRITLDGAPVGPAELRGAATAAFQRTVLNAGTLKENLLAVNPHLTTADLDRIAGDARLDPLLAAAPQGWGTPAGDLGARLSGGERQRVGIARALAKPARVLLVDEATSALDSASERAVVETVGRVRDDYTTVVVTHRPAMLAVADRVVVMSGGQIVEAGTPGELAAADGEYARLLRGWRDAATWRVR</sequence>
<evidence type="ECO:0000256" key="9">
    <source>
        <dbReference type="ARBA" id="ARBA00023455"/>
    </source>
</evidence>
<dbReference type="InterPro" id="IPR039421">
    <property type="entry name" value="Type_1_exporter"/>
</dbReference>
<dbReference type="Proteomes" id="UP000261739">
    <property type="component" value="Unassembled WGS sequence"/>
</dbReference>
<feature type="transmembrane region" description="Helical" evidence="10">
    <location>
        <begin position="148"/>
        <end position="171"/>
    </location>
</feature>
<evidence type="ECO:0000256" key="8">
    <source>
        <dbReference type="ARBA" id="ARBA00023136"/>
    </source>
</evidence>
<evidence type="ECO:0000313" key="14">
    <source>
        <dbReference type="Proteomes" id="UP000261739"/>
    </source>
</evidence>
<keyword evidence="8 10" id="KW-0472">Membrane</keyword>
<keyword evidence="2" id="KW-0997">Cell inner membrane</keyword>
<dbReference type="InterPro" id="IPR003439">
    <property type="entry name" value="ABC_transporter-like_ATP-bd"/>
</dbReference>
<dbReference type="Gene3D" id="1.20.1560.10">
    <property type="entry name" value="ABC transporter type 1, transmembrane domain"/>
    <property type="match status" value="1"/>
</dbReference>
<dbReference type="AlphaFoldDB" id="A0A3D4T2N6"/>
<dbReference type="InterPro" id="IPR003593">
    <property type="entry name" value="AAA+_ATPase"/>
</dbReference>
<dbReference type="PROSITE" id="PS50893">
    <property type="entry name" value="ABC_TRANSPORTER_2"/>
    <property type="match status" value="1"/>
</dbReference>
<protein>
    <submittedName>
        <fullName evidence="13">ABC transporter ATP-binding protein</fullName>
    </submittedName>
</protein>
<dbReference type="PANTHER" id="PTHR24221">
    <property type="entry name" value="ATP-BINDING CASSETTE SUB-FAMILY B"/>
    <property type="match status" value="1"/>
</dbReference>
<dbReference type="Gene3D" id="3.40.50.300">
    <property type="entry name" value="P-loop containing nucleotide triphosphate hydrolases"/>
    <property type="match status" value="1"/>
</dbReference>
<feature type="transmembrane region" description="Helical" evidence="10">
    <location>
        <begin position="20"/>
        <end position="40"/>
    </location>
</feature>
<feature type="transmembrane region" description="Helical" evidence="10">
    <location>
        <begin position="240"/>
        <end position="259"/>
    </location>
</feature>
<evidence type="ECO:0000256" key="7">
    <source>
        <dbReference type="ARBA" id="ARBA00022989"/>
    </source>
</evidence>
<dbReference type="EMBL" id="DQID01000307">
    <property type="protein sequence ID" value="HCT15491.1"/>
    <property type="molecule type" value="Genomic_DNA"/>
</dbReference>
<dbReference type="RefSeq" id="WP_273052972.1">
    <property type="nucleotide sequence ID" value="NZ_DAITTW010000012.1"/>
</dbReference>
<gene>
    <name evidence="13" type="ORF">DIW82_12115</name>
</gene>
<keyword evidence="6" id="KW-1278">Translocase</keyword>
<dbReference type="SMART" id="SM00382">
    <property type="entry name" value="AAA"/>
    <property type="match status" value="1"/>
</dbReference>
<dbReference type="GO" id="GO:0140359">
    <property type="term" value="F:ABC-type transporter activity"/>
    <property type="evidence" value="ECO:0007669"/>
    <property type="project" value="InterPro"/>
</dbReference>
<dbReference type="SUPFAM" id="SSF90123">
    <property type="entry name" value="ABC transporter transmembrane region"/>
    <property type="match status" value="1"/>
</dbReference>
<evidence type="ECO:0000256" key="6">
    <source>
        <dbReference type="ARBA" id="ARBA00022967"/>
    </source>
</evidence>
<feature type="domain" description="ABC transporter" evidence="11">
    <location>
        <begin position="326"/>
        <end position="557"/>
    </location>
</feature>
<organism evidence="13 14">
    <name type="scientific">Corynebacterium nuruki</name>
    <dbReference type="NCBI Taxonomy" id="1032851"/>
    <lineage>
        <taxon>Bacteria</taxon>
        <taxon>Bacillati</taxon>
        <taxon>Actinomycetota</taxon>
        <taxon>Actinomycetes</taxon>
        <taxon>Mycobacteriales</taxon>
        <taxon>Corynebacteriaceae</taxon>
        <taxon>Corynebacterium</taxon>
    </lineage>
</organism>
<dbReference type="InterPro" id="IPR017871">
    <property type="entry name" value="ABC_transporter-like_CS"/>
</dbReference>